<accession>A0A8K0ITQ8</accession>
<keyword evidence="6" id="KW-1185">Reference proteome</keyword>
<feature type="domain" description="COBRA C-terminal" evidence="4">
    <location>
        <begin position="13"/>
        <end position="101"/>
    </location>
</feature>
<organism evidence="5 6">
    <name type="scientific">Cocos nucifera</name>
    <name type="common">Coconut palm</name>
    <dbReference type="NCBI Taxonomy" id="13894"/>
    <lineage>
        <taxon>Eukaryota</taxon>
        <taxon>Viridiplantae</taxon>
        <taxon>Streptophyta</taxon>
        <taxon>Embryophyta</taxon>
        <taxon>Tracheophyta</taxon>
        <taxon>Spermatophyta</taxon>
        <taxon>Magnoliopsida</taxon>
        <taxon>Liliopsida</taxon>
        <taxon>Arecaceae</taxon>
        <taxon>Arecoideae</taxon>
        <taxon>Cocoseae</taxon>
        <taxon>Attaleinae</taxon>
        <taxon>Cocos</taxon>
    </lineage>
</organism>
<gene>
    <name evidence="5" type="ORF">COCNU_13G005500</name>
</gene>
<keyword evidence="3" id="KW-0325">Glycoprotein</keyword>
<keyword evidence="2" id="KW-0732">Signal</keyword>
<dbReference type="PANTHER" id="PTHR31673:SF23">
    <property type="entry name" value="COBRA-LIKE PROTEIN 4"/>
    <property type="match status" value="1"/>
</dbReference>
<reference evidence="5" key="1">
    <citation type="journal article" date="2017" name="Gigascience">
        <title>The genome draft of coconut (Cocos nucifera).</title>
        <authorList>
            <person name="Xiao Y."/>
            <person name="Xu P."/>
            <person name="Fan H."/>
            <person name="Baudouin L."/>
            <person name="Xia W."/>
            <person name="Bocs S."/>
            <person name="Xu J."/>
            <person name="Li Q."/>
            <person name="Guo A."/>
            <person name="Zhou L."/>
            <person name="Li J."/>
            <person name="Wu Y."/>
            <person name="Ma Z."/>
            <person name="Armero A."/>
            <person name="Issali A.E."/>
            <person name="Liu N."/>
            <person name="Peng M."/>
            <person name="Yang Y."/>
        </authorList>
    </citation>
    <scope>NUCLEOTIDE SEQUENCE</scope>
    <source>
        <tissue evidence="5">Spear leaf of Hainan Tall coconut</tissue>
    </source>
</reference>
<sequence>MTNFNYCLNYLQTVIVQHPNLNNVTKVIGFNYKPLVPYGSINDTGMFYGMKYYNDLLMEAGPLGNVQSELLLQKDQNIFTLKQGWVFPHKVYFNGDECAIPPPDSNPYLHTSAPVKCSCHAVDVHHFGTPADGTAVVMRVSLVSSYLRLTDTIFGQCR</sequence>
<reference evidence="5" key="2">
    <citation type="submission" date="2019-07" db="EMBL/GenBank/DDBJ databases">
        <authorList>
            <person name="Yang Y."/>
            <person name="Bocs S."/>
            <person name="Baudouin L."/>
        </authorList>
    </citation>
    <scope>NUCLEOTIDE SEQUENCE</scope>
    <source>
        <tissue evidence="5">Spear leaf of Hainan Tall coconut</tissue>
    </source>
</reference>
<dbReference type="InterPro" id="IPR006918">
    <property type="entry name" value="COBRA_pln"/>
</dbReference>
<comment type="caution">
    <text evidence="5">The sequence shown here is derived from an EMBL/GenBank/DDBJ whole genome shotgun (WGS) entry which is preliminary data.</text>
</comment>
<dbReference type="EMBL" id="CM017884">
    <property type="protein sequence ID" value="KAG1366760.1"/>
    <property type="molecule type" value="Genomic_DNA"/>
</dbReference>
<proteinExistence type="inferred from homology"/>
<protein>
    <submittedName>
        <fullName evidence="5">Putative COBRA-like protein 1</fullName>
    </submittedName>
</protein>
<dbReference type="GO" id="GO:0052324">
    <property type="term" value="P:plant-type cell wall cellulose biosynthetic process"/>
    <property type="evidence" value="ECO:0007669"/>
    <property type="project" value="TreeGrafter"/>
</dbReference>
<dbReference type="Proteomes" id="UP000797356">
    <property type="component" value="Chromosome 13"/>
</dbReference>
<name>A0A8K0ITQ8_COCNU</name>
<dbReference type="PANTHER" id="PTHR31673">
    <property type="entry name" value="PROTEIN COBRA"/>
    <property type="match status" value="1"/>
</dbReference>
<dbReference type="InterPro" id="IPR056900">
    <property type="entry name" value="COB_C"/>
</dbReference>
<evidence type="ECO:0000256" key="1">
    <source>
        <dbReference type="ARBA" id="ARBA00005507"/>
    </source>
</evidence>
<dbReference type="GO" id="GO:0010215">
    <property type="term" value="P:cellulose microfibril organization"/>
    <property type="evidence" value="ECO:0007669"/>
    <property type="project" value="InterPro"/>
</dbReference>
<evidence type="ECO:0000313" key="5">
    <source>
        <dbReference type="EMBL" id="KAG1366760.1"/>
    </source>
</evidence>
<dbReference type="Pfam" id="PF25079">
    <property type="entry name" value="COB_C"/>
    <property type="match status" value="1"/>
</dbReference>
<evidence type="ECO:0000256" key="3">
    <source>
        <dbReference type="ARBA" id="ARBA00023180"/>
    </source>
</evidence>
<dbReference type="GO" id="GO:0005886">
    <property type="term" value="C:plasma membrane"/>
    <property type="evidence" value="ECO:0007669"/>
    <property type="project" value="TreeGrafter"/>
</dbReference>
<dbReference type="OrthoDB" id="2012261at2759"/>
<evidence type="ECO:0000259" key="4">
    <source>
        <dbReference type="Pfam" id="PF25079"/>
    </source>
</evidence>
<evidence type="ECO:0000313" key="6">
    <source>
        <dbReference type="Proteomes" id="UP000797356"/>
    </source>
</evidence>
<comment type="similarity">
    <text evidence="1">Belongs to the COBRA family.</text>
</comment>
<evidence type="ECO:0000256" key="2">
    <source>
        <dbReference type="ARBA" id="ARBA00022729"/>
    </source>
</evidence>
<dbReference type="AlphaFoldDB" id="A0A8K0ITQ8"/>